<feature type="compositionally biased region" description="Polar residues" evidence="1">
    <location>
        <begin position="385"/>
        <end position="399"/>
    </location>
</feature>
<dbReference type="EMBL" id="JAAOAO010000355">
    <property type="protein sequence ID" value="KAF5545974.1"/>
    <property type="molecule type" value="Genomic_DNA"/>
</dbReference>
<evidence type="ECO:0000313" key="2">
    <source>
        <dbReference type="EMBL" id="KAF5545974.1"/>
    </source>
</evidence>
<feature type="region of interest" description="Disordered" evidence="1">
    <location>
        <begin position="1"/>
        <end position="25"/>
    </location>
</feature>
<feature type="region of interest" description="Disordered" evidence="1">
    <location>
        <begin position="118"/>
        <end position="545"/>
    </location>
</feature>
<dbReference type="Proteomes" id="UP000574317">
    <property type="component" value="Unassembled WGS sequence"/>
</dbReference>
<sequence length="743" mass="82345">MTPKHSSTRHRGRPPPGVKAQSSTEYPSHRAYHAASRIHQLSGMWPNELCKGFVPDMWGIRLIEGLSALVSLVVSNRVDLEDVRRRLKGHANHHPRTKYPQLRKSDILKVRKWLRGMGIDTKHTNPNESAPVNEQSDDEMGDSDATDAESEPVDEIVALGLPDDQMEVDTDEEEDENEDEAEEQVEEPGQVQEGEGKELEEEDDEEEEQEEEEEEEEQEVEELEDENDFDWAAPKRQSSKKKTPPREKRRSPAKEVVEIDESDEETVVDPDGDGFMPNDSPEPVQVDNQSAPDHETSTPNSVSAVSSRPRRSIQQPSRLVSDTPRSSVPQSTDSAEYTSATLAVRSPPSSQQQTPSSQIPELKIAMCQGLMRPPQQPTPTASPANTMQNSVKPRLQSHTAVPLPPIPGTKGAMQLQRSNSQPSAPTSASNSQSSATPRTQASSQPLASPRTTATSLTPQQQPGNWPSAPNPVAPPGAYSQLTSSQQSTPHHLTTSRGNKRPAESSPAASYTSNTPSNTSRTGAKRQRSSNARSHHQSQVSRAINWDAVLPSGDEFKESLRNASDAIKPVLHKFEDLLADINDEQRKLSAVQSSLFQKKNDYTNDQKKAQDALKDVEKSTANENTTLRGLEEVYQQNPSDAELRTFINKRKQTILEHKEVYVIVKSQLDKSIAGIYKTDHEIALVTKRLGQLDAERAEVLKEKEGVDMAAKRVTIMSKFMEPSWQATLDMLLQSVGPEVLEKAF</sequence>
<evidence type="ECO:0000313" key="3">
    <source>
        <dbReference type="Proteomes" id="UP000574317"/>
    </source>
</evidence>
<feature type="compositionally biased region" description="Acidic residues" evidence="1">
    <location>
        <begin position="135"/>
        <end position="154"/>
    </location>
</feature>
<dbReference type="AlphaFoldDB" id="A0A8H5IZD6"/>
<feature type="compositionally biased region" description="Basic residues" evidence="1">
    <location>
        <begin position="1"/>
        <end position="13"/>
    </location>
</feature>
<feature type="compositionally biased region" description="Polar residues" evidence="1">
    <location>
        <begin position="479"/>
        <end position="496"/>
    </location>
</feature>
<organism evidence="2 3">
    <name type="scientific">Fusarium napiforme</name>
    <dbReference type="NCBI Taxonomy" id="42672"/>
    <lineage>
        <taxon>Eukaryota</taxon>
        <taxon>Fungi</taxon>
        <taxon>Dikarya</taxon>
        <taxon>Ascomycota</taxon>
        <taxon>Pezizomycotina</taxon>
        <taxon>Sordariomycetes</taxon>
        <taxon>Hypocreomycetidae</taxon>
        <taxon>Hypocreales</taxon>
        <taxon>Nectriaceae</taxon>
        <taxon>Fusarium</taxon>
        <taxon>Fusarium fujikuroi species complex</taxon>
    </lineage>
</organism>
<proteinExistence type="predicted"/>
<feature type="compositionally biased region" description="Acidic residues" evidence="1">
    <location>
        <begin position="258"/>
        <end position="272"/>
    </location>
</feature>
<feature type="compositionally biased region" description="Polar residues" evidence="1">
    <location>
        <begin position="438"/>
        <end position="464"/>
    </location>
</feature>
<feature type="compositionally biased region" description="Low complexity" evidence="1">
    <location>
        <begin position="418"/>
        <end position="437"/>
    </location>
</feature>
<name>A0A8H5IZD6_9HYPO</name>
<gene>
    <name evidence="2" type="ORF">FNAPI_8996</name>
</gene>
<feature type="compositionally biased region" description="Polar residues" evidence="1">
    <location>
        <begin position="323"/>
        <end position="341"/>
    </location>
</feature>
<feature type="compositionally biased region" description="Acidic residues" evidence="1">
    <location>
        <begin position="198"/>
        <end position="229"/>
    </location>
</feature>
<reference evidence="2 3" key="1">
    <citation type="submission" date="2020-05" db="EMBL/GenBank/DDBJ databases">
        <title>Identification and distribution of gene clusters putatively required for synthesis of sphingolipid metabolism inhibitors in phylogenetically diverse species of the filamentous fungus Fusarium.</title>
        <authorList>
            <person name="Kim H.-S."/>
            <person name="Busman M."/>
            <person name="Brown D.W."/>
            <person name="Divon H."/>
            <person name="Uhlig S."/>
            <person name="Proctor R.H."/>
        </authorList>
    </citation>
    <scope>NUCLEOTIDE SEQUENCE [LARGE SCALE GENOMIC DNA]</scope>
    <source>
        <strain evidence="2 3">NRRL 25196</strain>
    </source>
</reference>
<feature type="compositionally biased region" description="Low complexity" evidence="1">
    <location>
        <begin position="301"/>
        <end position="318"/>
    </location>
</feature>
<keyword evidence="3" id="KW-1185">Reference proteome</keyword>
<evidence type="ECO:0000256" key="1">
    <source>
        <dbReference type="SAM" id="MobiDB-lite"/>
    </source>
</evidence>
<protein>
    <submittedName>
        <fullName evidence="2">Uncharacterized protein</fullName>
    </submittedName>
</protein>
<feature type="compositionally biased region" description="Basic and acidic residues" evidence="1">
    <location>
        <begin position="244"/>
        <end position="257"/>
    </location>
</feature>
<feature type="compositionally biased region" description="Basic residues" evidence="1">
    <location>
        <begin position="522"/>
        <end position="535"/>
    </location>
</feature>
<comment type="caution">
    <text evidence="2">The sequence shown here is derived from an EMBL/GenBank/DDBJ whole genome shotgun (WGS) entry which is preliminary data.</text>
</comment>
<feature type="compositionally biased region" description="Acidic residues" evidence="1">
    <location>
        <begin position="164"/>
        <end position="186"/>
    </location>
</feature>
<feature type="compositionally biased region" description="Polar residues" evidence="1">
    <location>
        <begin position="506"/>
        <end position="521"/>
    </location>
</feature>
<accession>A0A8H5IZD6</accession>
<feature type="compositionally biased region" description="Low complexity" evidence="1">
    <location>
        <begin position="346"/>
        <end position="360"/>
    </location>
</feature>